<evidence type="ECO:0000313" key="1">
    <source>
        <dbReference type="EMBL" id="MPC42958.1"/>
    </source>
</evidence>
<dbReference type="EMBL" id="VSRR010005625">
    <property type="protein sequence ID" value="MPC42958.1"/>
    <property type="molecule type" value="Genomic_DNA"/>
</dbReference>
<accession>A0A5B7FCW5</accession>
<dbReference type="AlphaFoldDB" id="A0A5B7FCW5"/>
<protein>
    <submittedName>
        <fullName evidence="1">Uncharacterized protein</fullName>
    </submittedName>
</protein>
<proteinExistence type="predicted"/>
<evidence type="ECO:0000313" key="2">
    <source>
        <dbReference type="Proteomes" id="UP000324222"/>
    </source>
</evidence>
<name>A0A5B7FCW5_PORTR</name>
<dbReference type="Proteomes" id="UP000324222">
    <property type="component" value="Unassembled WGS sequence"/>
</dbReference>
<comment type="caution">
    <text evidence="1">The sequence shown here is derived from an EMBL/GenBank/DDBJ whole genome shotgun (WGS) entry which is preliminary data.</text>
</comment>
<reference evidence="1 2" key="1">
    <citation type="submission" date="2019-05" db="EMBL/GenBank/DDBJ databases">
        <title>Another draft genome of Portunus trituberculatus and its Hox gene families provides insights of decapod evolution.</title>
        <authorList>
            <person name="Jeong J.-H."/>
            <person name="Song I."/>
            <person name="Kim S."/>
            <person name="Choi T."/>
            <person name="Kim D."/>
            <person name="Ryu S."/>
            <person name="Kim W."/>
        </authorList>
    </citation>
    <scope>NUCLEOTIDE SEQUENCE [LARGE SCALE GENOMIC DNA]</scope>
    <source>
        <tissue evidence="1">Muscle</tissue>
    </source>
</reference>
<gene>
    <name evidence="1" type="ORF">E2C01_036593</name>
</gene>
<sequence length="62" mass="6896">MVLLVDGVRLHLPDIPLTWRSTPLKGTFHSPEPPLVLLIASTHFSHPSHEAKLSVFCSTLVR</sequence>
<keyword evidence="2" id="KW-1185">Reference proteome</keyword>
<organism evidence="1 2">
    <name type="scientific">Portunus trituberculatus</name>
    <name type="common">Swimming crab</name>
    <name type="synonym">Neptunus trituberculatus</name>
    <dbReference type="NCBI Taxonomy" id="210409"/>
    <lineage>
        <taxon>Eukaryota</taxon>
        <taxon>Metazoa</taxon>
        <taxon>Ecdysozoa</taxon>
        <taxon>Arthropoda</taxon>
        <taxon>Crustacea</taxon>
        <taxon>Multicrustacea</taxon>
        <taxon>Malacostraca</taxon>
        <taxon>Eumalacostraca</taxon>
        <taxon>Eucarida</taxon>
        <taxon>Decapoda</taxon>
        <taxon>Pleocyemata</taxon>
        <taxon>Brachyura</taxon>
        <taxon>Eubrachyura</taxon>
        <taxon>Portunoidea</taxon>
        <taxon>Portunidae</taxon>
        <taxon>Portuninae</taxon>
        <taxon>Portunus</taxon>
    </lineage>
</organism>